<sequence length="90" mass="10407">MNNDKPLYLKALCKSKGNKKVTKEIAEAIRHFQKKDTFDYSYKADRKPLNPKEDQLEGKKFILEFAEDFLGHAVDYSLDDKIEGVLGLQK</sequence>
<name>M1I889_9CAUD</name>
<evidence type="ECO:0000313" key="1">
    <source>
        <dbReference type="EMBL" id="AGE60577.1"/>
    </source>
</evidence>
<dbReference type="GeneID" id="14697529"/>
<dbReference type="EMBL" id="KC465900">
    <property type="protein sequence ID" value="AGE60577.1"/>
    <property type="molecule type" value="Genomic_DNA"/>
</dbReference>
<reference evidence="1 2" key="1">
    <citation type="journal article" date="2013" name="Nature">
        <title>Abundant SAR11 viruses in the ocean.</title>
        <authorList>
            <person name="Zhao Y."/>
            <person name="Temperton B."/>
            <person name="Thrash J.C."/>
            <person name="Schwalbach M.S."/>
            <person name="Vergin K.L."/>
            <person name="Landry Z.C."/>
            <person name="Ellisman M."/>
            <person name="Deerinck T."/>
            <person name="Sullivan M.B."/>
            <person name="Giovannoni S.J."/>
        </authorList>
    </citation>
    <scope>NUCLEOTIDE SEQUENCE [LARGE SCALE GENOMIC DNA]</scope>
</reference>
<protein>
    <submittedName>
        <fullName evidence="1">Uncharacterized protein</fullName>
    </submittedName>
</protein>
<proteinExistence type="predicted"/>
<organism evidence="1 2">
    <name type="scientific">Pelagibacter phage HTVC011P</name>
    <dbReference type="NCBI Taxonomy" id="1283078"/>
    <lineage>
        <taxon>Viruses</taxon>
        <taxon>Duplodnaviria</taxon>
        <taxon>Heunggongvirae</taxon>
        <taxon>Uroviricota</taxon>
        <taxon>Caudoviricetes</taxon>
        <taxon>Autographivirales</taxon>
        <taxon>Stopavirus</taxon>
        <taxon>Stopavirus HTVC011P</taxon>
    </lineage>
</organism>
<accession>M1I889</accession>
<evidence type="ECO:0000313" key="2">
    <source>
        <dbReference type="Proteomes" id="UP000011294"/>
    </source>
</evidence>
<keyword evidence="2" id="KW-1185">Reference proteome</keyword>
<dbReference type="Proteomes" id="UP000011294">
    <property type="component" value="Genome"/>
</dbReference>
<dbReference type="KEGG" id="vg:14697529"/>
<dbReference type="RefSeq" id="YP_007517807.1">
    <property type="nucleotide sequence ID" value="NC_020482.1"/>
</dbReference>